<dbReference type="SUPFAM" id="SSF52540">
    <property type="entry name" value="P-loop containing nucleoside triphosphate hydrolases"/>
    <property type="match status" value="1"/>
</dbReference>
<dbReference type="SUPFAM" id="SSF89550">
    <property type="entry name" value="PHP domain-like"/>
    <property type="match status" value="1"/>
</dbReference>
<dbReference type="RefSeq" id="WP_336403682.1">
    <property type="nucleotide sequence ID" value="NZ_JBAPLU010000005.1"/>
</dbReference>
<dbReference type="PANTHER" id="PTHR42924">
    <property type="entry name" value="EXONUCLEASE"/>
    <property type="match status" value="1"/>
</dbReference>
<accession>A0ABU8DS75</accession>
<reference evidence="3 4" key="1">
    <citation type="submission" date="2024-03" db="EMBL/GenBank/DDBJ databases">
        <title>Draft genome sequence of Klenkia sp. LSe6-5.</title>
        <authorList>
            <person name="Duangmal K."/>
            <person name="Chantavorakit T."/>
        </authorList>
    </citation>
    <scope>NUCLEOTIDE SEQUENCE [LARGE SCALE GENOMIC DNA]</scope>
    <source>
        <strain evidence="3 4">LSe6-5</strain>
    </source>
</reference>
<dbReference type="Gene3D" id="3.20.20.140">
    <property type="entry name" value="Metal-dependent hydrolases"/>
    <property type="match status" value="1"/>
</dbReference>
<feature type="domain" description="ATPase AAA-type core" evidence="2">
    <location>
        <begin position="735"/>
        <end position="852"/>
    </location>
</feature>
<evidence type="ECO:0000259" key="2">
    <source>
        <dbReference type="Pfam" id="PF13304"/>
    </source>
</evidence>
<sequence length="910" mass="100734">MTAAPESATASASEPVEHHAGARWWSIDIHAHSPASFDFGGLEGGTTVTAKPSFKTWIQAYIDAGVDGIVVTDHNSHEGISLARAALEELRQEVPQLPPFVIFPGVEITASGGFHILGVFDPSDDADIVNRALALCRYTGTRGASDETANMTAVDIASEISDLGGLCIPAHADQARGVFSMDDRDLAALAGSPLVLAAEVVDDAHVDKAQRRGWVPLLGSDAHHLTVDSCPPGMEAKAPGTHLTLIKAEVLDLNGVRLAITDPDESVRRCRSDYEDPNLAIHGHIDRVEVLRNNVAESFSFGPWMNCLIGGRGVGKSTLIELLRLALGRSHELDGAVAEDLRRFSPDVEAGERWWDEQTQITVYYTKDQRQLRVSWTGKSPSKPDLHLWTGASWETQSGRAVDRAPVRVFSQKQIYELATSPQSFLAILDDMPAVGRHEWDEDYAQLQLRFKGERNKLRQLAAEAEKADRIRGQLQEVRGRLRHLAELRASTEYQELESTEARIRDSKDGDDRAHTIEERLSADAAILLSLRTENLRVPEFDARAAIFDSAAELLKEASEILAAGRAAWGAQGVTARWADRVMELNEWLSEQGGAAKVSAEQTRSDRQREIELEAELQEVENSDERMREQQRNVDQVLTEISIKRTELFNRRRGYTEQLNSVPGSPTRVEVHHQADVGLIGEELRNLLNCPESFESAFGRDGIARSLLGHQVKNPSFPSRVADFKKALIDFVRAGSKSTIGQELYVDRRFYARLSNNDAFELETNILLWFPEDLVSVRYRPRDGNGYIAVDRGSPGQKTAALLTVILQMGTDPLVLDQPEDDLENKLIRHLAVETLRNIKSRRQLIISTHNANMVVTSAAENIIVLEHGSLVPRIEASGTLQTPGVRDNVCEILEGGEDAIKTRYRRLVG</sequence>
<dbReference type="InterPro" id="IPR054787">
    <property type="entry name" value="TrlF_ATPase"/>
</dbReference>
<proteinExistence type="predicted"/>
<name>A0ABU8DS75_9ACTN</name>
<dbReference type="InterPro" id="IPR003959">
    <property type="entry name" value="ATPase_AAA_core"/>
</dbReference>
<dbReference type="InterPro" id="IPR016195">
    <property type="entry name" value="Pol/histidinol_Pase-like"/>
</dbReference>
<dbReference type="InterPro" id="IPR027417">
    <property type="entry name" value="P-loop_NTPase"/>
</dbReference>
<evidence type="ECO:0000256" key="1">
    <source>
        <dbReference type="SAM" id="Coils"/>
    </source>
</evidence>
<organism evidence="3 4">
    <name type="scientific">Klenkia sesuvii</name>
    <dbReference type="NCBI Taxonomy" id="3103137"/>
    <lineage>
        <taxon>Bacteria</taxon>
        <taxon>Bacillati</taxon>
        <taxon>Actinomycetota</taxon>
        <taxon>Actinomycetes</taxon>
        <taxon>Geodermatophilales</taxon>
        <taxon>Geodermatophilaceae</taxon>
        <taxon>Klenkia</taxon>
    </lineage>
</organism>
<keyword evidence="1" id="KW-0175">Coiled coil</keyword>
<dbReference type="Proteomes" id="UP001361570">
    <property type="component" value="Unassembled WGS sequence"/>
</dbReference>
<evidence type="ECO:0000313" key="4">
    <source>
        <dbReference type="Proteomes" id="UP001361570"/>
    </source>
</evidence>
<feature type="coiled-coil region" evidence="1">
    <location>
        <begin position="444"/>
        <end position="478"/>
    </location>
</feature>
<feature type="coiled-coil region" evidence="1">
    <location>
        <begin position="610"/>
        <end position="640"/>
    </location>
</feature>
<gene>
    <name evidence="3" type="ORF">TEK04_07395</name>
</gene>
<protein>
    <submittedName>
        <fullName evidence="3">AAA family ATPase</fullName>
    </submittedName>
</protein>
<dbReference type="Pfam" id="PF13304">
    <property type="entry name" value="AAA_21"/>
    <property type="match status" value="1"/>
</dbReference>
<dbReference type="EMBL" id="JBAPLU010000005">
    <property type="protein sequence ID" value="MEI4271545.1"/>
    <property type="molecule type" value="Genomic_DNA"/>
</dbReference>
<comment type="caution">
    <text evidence="3">The sequence shown here is derived from an EMBL/GenBank/DDBJ whole genome shotgun (WGS) entry which is preliminary data.</text>
</comment>
<dbReference type="NCBIfam" id="NF045780">
    <property type="entry name" value="TrlF_fam_ATP"/>
    <property type="match status" value="1"/>
</dbReference>
<dbReference type="InterPro" id="IPR052018">
    <property type="entry name" value="PHP_domain"/>
</dbReference>
<dbReference type="PANTHER" id="PTHR42924:SF3">
    <property type="entry name" value="POLYMERASE_HISTIDINOL PHOSPHATASE N-TERMINAL DOMAIN-CONTAINING PROTEIN"/>
    <property type="match status" value="1"/>
</dbReference>
<dbReference type="Gene3D" id="3.40.50.300">
    <property type="entry name" value="P-loop containing nucleotide triphosphate hydrolases"/>
    <property type="match status" value="2"/>
</dbReference>
<evidence type="ECO:0000313" key="3">
    <source>
        <dbReference type="EMBL" id="MEI4271545.1"/>
    </source>
</evidence>
<keyword evidence="4" id="KW-1185">Reference proteome</keyword>